<dbReference type="AlphaFoldDB" id="A0A8X6QFW9"/>
<reference evidence="3" key="1">
    <citation type="submission" date="2020-08" db="EMBL/GenBank/DDBJ databases">
        <title>Multicomponent nature underlies the extraordinary mechanical properties of spider dragline silk.</title>
        <authorList>
            <person name="Kono N."/>
            <person name="Nakamura H."/>
            <person name="Mori M."/>
            <person name="Yoshida Y."/>
            <person name="Ohtoshi R."/>
            <person name="Malay A.D."/>
            <person name="Moran D.A.P."/>
            <person name="Tomita M."/>
            <person name="Numata K."/>
            <person name="Arakawa K."/>
        </authorList>
    </citation>
    <scope>NUCLEOTIDE SEQUENCE</scope>
</reference>
<dbReference type="OrthoDB" id="7392499at2759"/>
<comment type="similarity">
    <text evidence="1">Belongs to the CutC family.</text>
</comment>
<dbReference type="GO" id="GO:0005507">
    <property type="term" value="F:copper ion binding"/>
    <property type="evidence" value="ECO:0007669"/>
    <property type="project" value="TreeGrafter"/>
</dbReference>
<dbReference type="InterPro" id="IPR005627">
    <property type="entry name" value="CutC-like"/>
</dbReference>
<organism evidence="3 4">
    <name type="scientific">Nephila pilipes</name>
    <name type="common">Giant wood spider</name>
    <name type="synonym">Nephila maculata</name>
    <dbReference type="NCBI Taxonomy" id="299642"/>
    <lineage>
        <taxon>Eukaryota</taxon>
        <taxon>Metazoa</taxon>
        <taxon>Ecdysozoa</taxon>
        <taxon>Arthropoda</taxon>
        <taxon>Chelicerata</taxon>
        <taxon>Arachnida</taxon>
        <taxon>Araneae</taxon>
        <taxon>Araneomorphae</taxon>
        <taxon>Entelegynae</taxon>
        <taxon>Araneoidea</taxon>
        <taxon>Nephilidae</taxon>
        <taxon>Nephila</taxon>
    </lineage>
</organism>
<dbReference type="SUPFAM" id="SSF110395">
    <property type="entry name" value="CutC-like"/>
    <property type="match status" value="1"/>
</dbReference>
<protein>
    <recommendedName>
        <fullName evidence="2">Copper homeostasis protein cutC homolog</fullName>
    </recommendedName>
</protein>
<dbReference type="PANTHER" id="PTHR12598">
    <property type="entry name" value="COPPER HOMEOSTASIS PROTEIN CUTC"/>
    <property type="match status" value="1"/>
</dbReference>
<evidence type="ECO:0000313" key="4">
    <source>
        <dbReference type="Proteomes" id="UP000887013"/>
    </source>
</evidence>
<dbReference type="Gene3D" id="3.20.20.380">
    <property type="entry name" value="Copper homeostasis (CutC) domain"/>
    <property type="match status" value="1"/>
</dbReference>
<comment type="caution">
    <text evidence="3">The sequence shown here is derived from an EMBL/GenBank/DDBJ whole genome shotgun (WGS) entry which is preliminary data.</text>
</comment>
<dbReference type="InterPro" id="IPR036822">
    <property type="entry name" value="CutC-like_dom_sf"/>
</dbReference>
<evidence type="ECO:0000313" key="3">
    <source>
        <dbReference type="EMBL" id="GFU24652.1"/>
    </source>
</evidence>
<sequence length="247" mass="26939">MSSESEIKIEICVDSVASAIAAAEGGADRLELCQGLDVGGLTPSYGLLKEVLNRIRVYEIPVYMLVRPRAGNFVYSMREIDIMKADIHMGHVLGIDGFVTGALSSDGSVDRMGCHELMEAALWKPVTFHRAFDVTHHSRALEDVIDSGFTRILTSGRSRTATEGLYAINKLIAQAKSRIIIMPGSGISYLNLEQILHGTDAKEIHSSGKDPNLRVVEPECVVRGAAFTPLTCEDAVRRMVKIANLQL</sequence>
<name>A0A8X6QFW9_NEPPI</name>
<evidence type="ECO:0000256" key="2">
    <source>
        <dbReference type="ARBA" id="ARBA00019014"/>
    </source>
</evidence>
<dbReference type="Proteomes" id="UP000887013">
    <property type="component" value="Unassembled WGS sequence"/>
</dbReference>
<gene>
    <name evidence="3" type="primary">CUTC</name>
    <name evidence="3" type="ORF">NPIL_449691</name>
</gene>
<accession>A0A8X6QFW9</accession>
<dbReference type="HAMAP" id="MF_00795">
    <property type="entry name" value="CutC"/>
    <property type="match status" value="1"/>
</dbReference>
<dbReference type="PANTHER" id="PTHR12598:SF0">
    <property type="entry name" value="COPPER HOMEOSTASIS PROTEIN CUTC HOMOLOG"/>
    <property type="match status" value="1"/>
</dbReference>
<dbReference type="EMBL" id="BMAW01128250">
    <property type="protein sequence ID" value="GFU24652.1"/>
    <property type="molecule type" value="Genomic_DNA"/>
</dbReference>
<dbReference type="Pfam" id="PF03932">
    <property type="entry name" value="CutC"/>
    <property type="match status" value="1"/>
</dbReference>
<proteinExistence type="inferred from homology"/>
<evidence type="ECO:0000256" key="1">
    <source>
        <dbReference type="ARBA" id="ARBA00007768"/>
    </source>
</evidence>
<keyword evidence="4" id="KW-1185">Reference proteome</keyword>